<organism evidence="1">
    <name type="scientific">marine sediment metagenome</name>
    <dbReference type="NCBI Taxonomy" id="412755"/>
    <lineage>
        <taxon>unclassified sequences</taxon>
        <taxon>metagenomes</taxon>
        <taxon>ecological metagenomes</taxon>
    </lineage>
</organism>
<name>A0A0F9K6Z1_9ZZZZ</name>
<dbReference type="AlphaFoldDB" id="A0A0F9K6Z1"/>
<sequence length="227" mass="24158">MTVATEVNKVRRAGNGTARTFSFSPLIIHSADELEVTTMVVATGVEMVRARGTGSTSYAVNLTSFPGTGTIDFPTEGGTLLPSTEVVVIRRVLTLKQLTKLESVGGYDPSVQETQFDRFLMTDLQQQEQLDRCLRLPVGSLTTVDVGLPTVLGNASRFLRLNSDEDGFEFVTPTSVEGVLSSATPARVVLSGASAGSSDDVSRADHVHQAAAQDVTAINMFNAATFN</sequence>
<dbReference type="EMBL" id="LAZR01015882">
    <property type="protein sequence ID" value="KKM06943.1"/>
    <property type="molecule type" value="Genomic_DNA"/>
</dbReference>
<evidence type="ECO:0000313" key="1">
    <source>
        <dbReference type="EMBL" id="KKM06943.1"/>
    </source>
</evidence>
<comment type="caution">
    <text evidence="1">The sequence shown here is derived from an EMBL/GenBank/DDBJ whole genome shotgun (WGS) entry which is preliminary data.</text>
</comment>
<gene>
    <name evidence="1" type="ORF">LCGC14_1738890</name>
</gene>
<reference evidence="1" key="1">
    <citation type="journal article" date="2015" name="Nature">
        <title>Complex archaea that bridge the gap between prokaryotes and eukaryotes.</title>
        <authorList>
            <person name="Spang A."/>
            <person name="Saw J.H."/>
            <person name="Jorgensen S.L."/>
            <person name="Zaremba-Niedzwiedzka K."/>
            <person name="Martijn J."/>
            <person name="Lind A.E."/>
            <person name="van Eijk R."/>
            <person name="Schleper C."/>
            <person name="Guy L."/>
            <person name="Ettema T.J."/>
        </authorList>
    </citation>
    <scope>NUCLEOTIDE SEQUENCE</scope>
</reference>
<accession>A0A0F9K6Z1</accession>
<protein>
    <submittedName>
        <fullName evidence="1">Uncharacterized protein</fullName>
    </submittedName>
</protein>
<proteinExistence type="predicted"/>